<name>A0A1H0LQN4_HALAD</name>
<dbReference type="OrthoDB" id="2969768at2"/>
<dbReference type="EMBL" id="FNIZ01000007">
    <property type="protein sequence ID" value="SDO70316.1"/>
    <property type="molecule type" value="Genomic_DNA"/>
</dbReference>
<accession>A0A1H0LQN4</accession>
<organism evidence="2 3">
    <name type="scientific">Halobacillus aidingensis</name>
    <dbReference type="NCBI Taxonomy" id="240303"/>
    <lineage>
        <taxon>Bacteria</taxon>
        <taxon>Bacillati</taxon>
        <taxon>Bacillota</taxon>
        <taxon>Bacilli</taxon>
        <taxon>Bacillales</taxon>
        <taxon>Bacillaceae</taxon>
        <taxon>Halobacillus</taxon>
    </lineage>
</organism>
<keyword evidence="1" id="KW-0472">Membrane</keyword>
<sequence length="84" mass="9537">MAKKDWCGILFFICGVILFGFTSVGTVVSMSFLEGWGNPPGKYWSAIQQGRLMFPMIFSWVLMSVGLVFIFSNELKNLYIRLSN</sequence>
<evidence type="ECO:0000313" key="2">
    <source>
        <dbReference type="EMBL" id="SDO70316.1"/>
    </source>
</evidence>
<dbReference type="AlphaFoldDB" id="A0A1H0LQN4"/>
<evidence type="ECO:0000256" key="1">
    <source>
        <dbReference type="SAM" id="Phobius"/>
    </source>
</evidence>
<dbReference type="Proteomes" id="UP000198860">
    <property type="component" value="Unassembled WGS sequence"/>
</dbReference>
<keyword evidence="1" id="KW-0812">Transmembrane</keyword>
<protein>
    <submittedName>
        <fullName evidence="2">Uncharacterized protein</fullName>
    </submittedName>
</protein>
<feature type="transmembrane region" description="Helical" evidence="1">
    <location>
        <begin position="7"/>
        <end position="32"/>
    </location>
</feature>
<dbReference type="RefSeq" id="WP_089652158.1">
    <property type="nucleotide sequence ID" value="NZ_FNIZ01000007.1"/>
</dbReference>
<proteinExistence type="predicted"/>
<dbReference type="STRING" id="240303.SAMN05421677_10788"/>
<keyword evidence="1" id="KW-1133">Transmembrane helix</keyword>
<keyword evidence="3" id="KW-1185">Reference proteome</keyword>
<evidence type="ECO:0000313" key="3">
    <source>
        <dbReference type="Proteomes" id="UP000198860"/>
    </source>
</evidence>
<gene>
    <name evidence="2" type="ORF">SAMN05421677_10788</name>
</gene>
<feature type="transmembrane region" description="Helical" evidence="1">
    <location>
        <begin position="52"/>
        <end position="71"/>
    </location>
</feature>
<reference evidence="3" key="1">
    <citation type="submission" date="2016-10" db="EMBL/GenBank/DDBJ databases">
        <authorList>
            <person name="Varghese N."/>
            <person name="Submissions S."/>
        </authorList>
    </citation>
    <scope>NUCLEOTIDE SEQUENCE [LARGE SCALE GENOMIC DNA]</scope>
    <source>
        <strain evidence="3">CGMCC 1.3703</strain>
    </source>
</reference>